<reference evidence="3" key="1">
    <citation type="submission" date="2021-02" db="EMBL/GenBank/DDBJ databases">
        <authorList>
            <person name="Nowell W R."/>
        </authorList>
    </citation>
    <scope>NUCLEOTIDE SEQUENCE</scope>
</reference>
<evidence type="ECO:0000313" key="3">
    <source>
        <dbReference type="EMBL" id="CAF1581990.1"/>
    </source>
</evidence>
<gene>
    <name evidence="3" type="ORF">OVA965_LOCUS41030</name>
    <name evidence="5" type="ORF">SRO942_LOCUS46506</name>
    <name evidence="4" type="ORF">TMI583_LOCUS42578</name>
</gene>
<dbReference type="Proteomes" id="UP000677228">
    <property type="component" value="Unassembled WGS sequence"/>
</dbReference>
<organism evidence="3 6">
    <name type="scientific">Didymodactylos carnosus</name>
    <dbReference type="NCBI Taxonomy" id="1234261"/>
    <lineage>
        <taxon>Eukaryota</taxon>
        <taxon>Metazoa</taxon>
        <taxon>Spiralia</taxon>
        <taxon>Gnathifera</taxon>
        <taxon>Rotifera</taxon>
        <taxon>Eurotatoria</taxon>
        <taxon>Bdelloidea</taxon>
        <taxon>Philodinida</taxon>
        <taxon>Philodinidae</taxon>
        <taxon>Didymodactylos</taxon>
    </lineage>
</organism>
<name>A0A8S2FZN9_9BILA</name>
<dbReference type="InterPro" id="IPR012337">
    <property type="entry name" value="RNaseH-like_sf"/>
</dbReference>
<dbReference type="InterPro" id="IPR008906">
    <property type="entry name" value="HATC_C_dom"/>
</dbReference>
<evidence type="ECO:0000313" key="5">
    <source>
        <dbReference type="EMBL" id="CAF4538872.1"/>
    </source>
</evidence>
<feature type="compositionally biased region" description="Polar residues" evidence="1">
    <location>
        <begin position="43"/>
        <end position="66"/>
    </location>
</feature>
<dbReference type="EMBL" id="CAJOBA010069258">
    <property type="protein sequence ID" value="CAF4381718.1"/>
    <property type="molecule type" value="Genomic_DNA"/>
</dbReference>
<dbReference type="EMBL" id="CAJNOK010046150">
    <property type="protein sequence ID" value="CAF1581990.1"/>
    <property type="molecule type" value="Genomic_DNA"/>
</dbReference>
<dbReference type="OrthoDB" id="10023994at2759"/>
<evidence type="ECO:0000313" key="4">
    <source>
        <dbReference type="EMBL" id="CAF4381718.1"/>
    </source>
</evidence>
<sequence length="188" mass="20857">FLAFFDPLGYGALAQMGNERSKLEREIKQIYKDMMDGRDDSETATVATPPSQKPKQSATTSVTSFLQAARSSNSSTQKARKSCTISEQLAVYRSLATAEFVEICDRGKKPDVMLFWQSNIDKIPFLAKLAKRYLATPSTSVPSESAFSMAGYLARKQRARLTPQNLSDSVFLKDKFNADSEDSSVEKV</sequence>
<accession>A0A8S2FZN9</accession>
<dbReference type="PANTHER" id="PTHR47611">
    <property type="entry name" value="HAT DIMERISATION DOMAIN, C-TERMINAL"/>
    <property type="match status" value="1"/>
</dbReference>
<proteinExistence type="predicted"/>
<dbReference type="PANTHER" id="PTHR47611:SF1">
    <property type="entry name" value="CCHC-TYPE DOMAIN-CONTAINING PROTEIN"/>
    <property type="match status" value="1"/>
</dbReference>
<feature type="region of interest" description="Disordered" evidence="1">
    <location>
        <begin position="38"/>
        <end position="66"/>
    </location>
</feature>
<dbReference type="SUPFAM" id="SSF53098">
    <property type="entry name" value="Ribonuclease H-like"/>
    <property type="match status" value="1"/>
</dbReference>
<dbReference type="GO" id="GO:0046983">
    <property type="term" value="F:protein dimerization activity"/>
    <property type="evidence" value="ECO:0007669"/>
    <property type="project" value="InterPro"/>
</dbReference>
<evidence type="ECO:0000256" key="1">
    <source>
        <dbReference type="SAM" id="MobiDB-lite"/>
    </source>
</evidence>
<feature type="non-terminal residue" evidence="3">
    <location>
        <position position="1"/>
    </location>
</feature>
<feature type="domain" description="HAT C-terminal dimerisation" evidence="2">
    <location>
        <begin position="108"/>
        <end position="175"/>
    </location>
</feature>
<dbReference type="Pfam" id="PF05699">
    <property type="entry name" value="Dimer_Tnp_hAT"/>
    <property type="match status" value="1"/>
</dbReference>
<dbReference type="Proteomes" id="UP000682733">
    <property type="component" value="Unassembled WGS sequence"/>
</dbReference>
<dbReference type="Proteomes" id="UP000681722">
    <property type="component" value="Unassembled WGS sequence"/>
</dbReference>
<dbReference type="AlphaFoldDB" id="A0A8S2FZN9"/>
<evidence type="ECO:0000313" key="6">
    <source>
        <dbReference type="Proteomes" id="UP000677228"/>
    </source>
</evidence>
<comment type="caution">
    <text evidence="3">The sequence shown here is derived from an EMBL/GenBank/DDBJ whole genome shotgun (WGS) entry which is preliminary data.</text>
</comment>
<dbReference type="EMBL" id="CAJOBC010113148">
    <property type="protein sequence ID" value="CAF4538872.1"/>
    <property type="molecule type" value="Genomic_DNA"/>
</dbReference>
<evidence type="ECO:0000259" key="2">
    <source>
        <dbReference type="Pfam" id="PF05699"/>
    </source>
</evidence>
<protein>
    <recommendedName>
        <fullName evidence="2">HAT C-terminal dimerisation domain-containing protein</fullName>
    </recommendedName>
</protein>